<feature type="compositionally biased region" description="Polar residues" evidence="1">
    <location>
        <begin position="629"/>
        <end position="663"/>
    </location>
</feature>
<dbReference type="eggNOG" id="ENOG502QU3A">
    <property type="taxonomic scope" value="Eukaryota"/>
</dbReference>
<feature type="compositionally biased region" description="Polar residues" evidence="1">
    <location>
        <begin position="602"/>
        <end position="620"/>
    </location>
</feature>
<accession>A0A1Q3A1V5</accession>
<feature type="region of interest" description="Disordered" evidence="1">
    <location>
        <begin position="184"/>
        <end position="232"/>
    </location>
</feature>
<dbReference type="Proteomes" id="UP000187013">
    <property type="component" value="Unassembled WGS sequence"/>
</dbReference>
<feature type="compositionally biased region" description="Polar residues" evidence="1">
    <location>
        <begin position="548"/>
        <end position="558"/>
    </location>
</feature>
<dbReference type="PANTHER" id="PTHR39147:SF1">
    <property type="entry name" value="PROTEIN SPT21"/>
    <property type="match status" value="1"/>
</dbReference>
<protein>
    <recommendedName>
        <fullName evidence="2">Ams2/SPT21 N-terminal domain-containing protein</fullName>
    </recommendedName>
</protein>
<dbReference type="GO" id="GO:0000183">
    <property type="term" value="P:rDNA heterochromatin formation"/>
    <property type="evidence" value="ECO:0007669"/>
    <property type="project" value="TreeGrafter"/>
</dbReference>
<dbReference type="Pfam" id="PF25823">
    <property type="entry name" value="Ams2-SPT21_N"/>
    <property type="match status" value="1"/>
</dbReference>
<feature type="domain" description="Ams2/SPT21 N-terminal" evidence="2">
    <location>
        <begin position="4"/>
        <end position="149"/>
    </location>
</feature>
<reference evidence="3 4" key="1">
    <citation type="submission" date="2016-08" db="EMBL/GenBank/DDBJ databases">
        <title>Draft genome sequence of allopolyploid Zygosaccharomyces rouxii.</title>
        <authorList>
            <person name="Watanabe J."/>
            <person name="Uehara K."/>
            <person name="Mogi Y."/>
            <person name="Tsukioka Y."/>
        </authorList>
    </citation>
    <scope>NUCLEOTIDE SEQUENCE [LARGE SCALE GENOMIC DNA]</scope>
    <source>
        <strain evidence="3 4">NBRC 110957</strain>
    </source>
</reference>
<dbReference type="GO" id="GO:0006357">
    <property type="term" value="P:regulation of transcription by RNA polymerase II"/>
    <property type="evidence" value="ECO:0007669"/>
    <property type="project" value="TreeGrafter"/>
</dbReference>
<organism evidence="3 4">
    <name type="scientific">Zygosaccharomyces rouxii</name>
    <dbReference type="NCBI Taxonomy" id="4956"/>
    <lineage>
        <taxon>Eukaryota</taxon>
        <taxon>Fungi</taxon>
        <taxon>Dikarya</taxon>
        <taxon>Ascomycota</taxon>
        <taxon>Saccharomycotina</taxon>
        <taxon>Saccharomycetes</taxon>
        <taxon>Saccharomycetales</taxon>
        <taxon>Saccharomycetaceae</taxon>
        <taxon>Zygosaccharomyces</taxon>
    </lineage>
</organism>
<dbReference type="GO" id="GO:0030466">
    <property type="term" value="P:silent mating-type cassette heterochromatin formation"/>
    <property type="evidence" value="ECO:0007669"/>
    <property type="project" value="TreeGrafter"/>
</dbReference>
<evidence type="ECO:0000256" key="1">
    <source>
        <dbReference type="SAM" id="MobiDB-lite"/>
    </source>
</evidence>
<dbReference type="AlphaFoldDB" id="A0A1Q3A1V5"/>
<feature type="compositionally biased region" description="Polar residues" evidence="1">
    <location>
        <begin position="434"/>
        <end position="448"/>
    </location>
</feature>
<dbReference type="EMBL" id="BDGX01000016">
    <property type="protein sequence ID" value="GAV49662.1"/>
    <property type="molecule type" value="Genomic_DNA"/>
</dbReference>
<dbReference type="PANTHER" id="PTHR39147">
    <property type="entry name" value="PROTEIN SPT21"/>
    <property type="match status" value="1"/>
</dbReference>
<feature type="region of interest" description="Disordered" evidence="1">
    <location>
        <begin position="375"/>
        <end position="394"/>
    </location>
</feature>
<proteinExistence type="predicted"/>
<sequence>MADISKMTLKILYTLDNGSSGTYLARSKTPQQVRVASIPNLNSPNDGEMGMGLRIGAVDLSLVLKEIYLNSPELLNGSMAKMGFDYNLYYKDICEADEPLVSLGLLSQIRQKLNNRRQHQIEEEIEEDDATIVIGRVCSNFQALLKKSYSNASKDGSDTDSVIPETLELKLSLIKVVHPKNARKNVPSMPNFPSKVIRPAKPTKRPTNPTPVPKAGRTQSLPIWNMETKDSNGSVNSIARKIYLADRKTELEQMNEPPHNPLAYQVSALQQDNTVQRTKLDTSVSRRFESLANKKKKPQQQQQHQSKKAPNAKKSHAAPKARRCNTMAAIPTPSDESKSLAKKHEKLGTDAGSLNDVVQEMLAGPDDTLPVVNDDKENFPPPPPPVENSDEAQGGIDLDLLDFSELGEMDWFQNFDPFNSPSLVPAANNGEPVKNTTPRDQNTGNTMTIGDEEVADVEEDPCDKIGVTSDIDRTSPIDTLSMPLMELNQQPHAKLITCQEQLKRLPLIGPKHSSSGNVTGDSKKDNRAGSDTSKQSKSKDDEIDDDQTSIVGSYSTPVQEDRPKKREKSQLVVENSSPIPKRSYADDDDCDEKVPSYKKQRTIPSSPTTMFNYQDEASSQVDDDDENNDLFSSFVNGSRPSNQDEMNDTPATQYQNQSSDNIK</sequence>
<gene>
    <name evidence="3" type="ORF">ZYGR_0P03080</name>
</gene>
<feature type="region of interest" description="Disordered" evidence="1">
    <location>
        <begin position="422"/>
        <end position="476"/>
    </location>
</feature>
<evidence type="ECO:0000313" key="4">
    <source>
        <dbReference type="Proteomes" id="UP000187013"/>
    </source>
</evidence>
<feature type="compositionally biased region" description="Basic residues" evidence="1">
    <location>
        <begin position="305"/>
        <end position="323"/>
    </location>
</feature>
<comment type="caution">
    <text evidence="3">The sequence shown here is derived from an EMBL/GenBank/DDBJ whole genome shotgun (WGS) entry which is preliminary data.</text>
</comment>
<evidence type="ECO:0000259" key="2">
    <source>
        <dbReference type="Pfam" id="PF25823"/>
    </source>
</evidence>
<feature type="compositionally biased region" description="Acidic residues" evidence="1">
    <location>
        <begin position="450"/>
        <end position="461"/>
    </location>
</feature>
<feature type="region of interest" description="Disordered" evidence="1">
    <location>
        <begin position="506"/>
        <end position="663"/>
    </location>
</feature>
<dbReference type="InterPro" id="IPR042403">
    <property type="entry name" value="Spt21/Ams2"/>
</dbReference>
<dbReference type="OrthoDB" id="3199820at2759"/>
<name>A0A1Q3A1V5_ZYGRO</name>
<dbReference type="InterPro" id="IPR057725">
    <property type="entry name" value="Ams2-SPT21_N"/>
</dbReference>
<feature type="region of interest" description="Disordered" evidence="1">
    <location>
        <begin position="290"/>
        <end position="343"/>
    </location>
</feature>
<evidence type="ECO:0000313" key="3">
    <source>
        <dbReference type="EMBL" id="GAV49662.1"/>
    </source>
</evidence>